<dbReference type="Gene3D" id="3.10.450.50">
    <property type="match status" value="1"/>
</dbReference>
<feature type="non-terminal residue" evidence="2">
    <location>
        <position position="1"/>
    </location>
</feature>
<sequence>RPEFALSQKRYVGWEAWKERLQNSFDLINDVNVTFRDYSIKVHRSGTIAWLSSLEDATWISQDQPDEVKGMRVTWVLEKIEGKWVIVQGHWSVSEEEETE</sequence>
<dbReference type="EMBL" id="BARU01007945">
    <property type="protein sequence ID" value="GAH34605.1"/>
    <property type="molecule type" value="Genomic_DNA"/>
</dbReference>
<name>X1FQ11_9ZZZZ</name>
<evidence type="ECO:0000313" key="2">
    <source>
        <dbReference type="EMBL" id="GAH34605.1"/>
    </source>
</evidence>
<comment type="caution">
    <text evidence="2">The sequence shown here is derived from an EMBL/GenBank/DDBJ whole genome shotgun (WGS) entry which is preliminary data.</text>
</comment>
<feature type="domain" description="SnoaL-like" evidence="1">
    <location>
        <begin position="10"/>
        <end position="93"/>
    </location>
</feature>
<dbReference type="AlphaFoldDB" id="X1FQ11"/>
<organism evidence="2">
    <name type="scientific">marine sediment metagenome</name>
    <dbReference type="NCBI Taxonomy" id="412755"/>
    <lineage>
        <taxon>unclassified sequences</taxon>
        <taxon>metagenomes</taxon>
        <taxon>ecological metagenomes</taxon>
    </lineage>
</organism>
<dbReference type="SUPFAM" id="SSF54427">
    <property type="entry name" value="NTF2-like"/>
    <property type="match status" value="1"/>
</dbReference>
<evidence type="ECO:0000259" key="1">
    <source>
        <dbReference type="Pfam" id="PF13474"/>
    </source>
</evidence>
<dbReference type="Pfam" id="PF13474">
    <property type="entry name" value="SnoaL_3"/>
    <property type="match status" value="1"/>
</dbReference>
<dbReference type="InterPro" id="IPR032710">
    <property type="entry name" value="NTF2-like_dom_sf"/>
</dbReference>
<reference evidence="2" key="1">
    <citation type="journal article" date="2014" name="Front. Microbiol.">
        <title>High frequency of phylogenetically diverse reductive dehalogenase-homologous genes in deep subseafloor sedimentary metagenomes.</title>
        <authorList>
            <person name="Kawai M."/>
            <person name="Futagami T."/>
            <person name="Toyoda A."/>
            <person name="Takaki Y."/>
            <person name="Nishi S."/>
            <person name="Hori S."/>
            <person name="Arai W."/>
            <person name="Tsubouchi T."/>
            <person name="Morono Y."/>
            <person name="Uchiyama I."/>
            <person name="Ito T."/>
            <person name="Fujiyama A."/>
            <person name="Inagaki F."/>
            <person name="Takami H."/>
        </authorList>
    </citation>
    <scope>NUCLEOTIDE SEQUENCE</scope>
    <source>
        <strain evidence="2">Expedition CK06-06</strain>
    </source>
</reference>
<protein>
    <recommendedName>
        <fullName evidence="1">SnoaL-like domain-containing protein</fullName>
    </recommendedName>
</protein>
<accession>X1FQ11</accession>
<proteinExistence type="predicted"/>
<gene>
    <name evidence="2" type="ORF">S03H2_15610</name>
</gene>
<dbReference type="InterPro" id="IPR037401">
    <property type="entry name" value="SnoaL-like"/>
</dbReference>